<dbReference type="InterPro" id="IPR037459">
    <property type="entry name" value="RhgT-like"/>
</dbReference>
<organism evidence="4 5">
    <name type="scientific">Mesobacillus foraminis</name>
    <dbReference type="NCBI Taxonomy" id="279826"/>
    <lineage>
        <taxon>Bacteria</taxon>
        <taxon>Bacillati</taxon>
        <taxon>Bacillota</taxon>
        <taxon>Bacilli</taxon>
        <taxon>Bacillales</taxon>
        <taxon>Bacillaceae</taxon>
        <taxon>Mesobacillus</taxon>
    </lineage>
</organism>
<evidence type="ECO:0000256" key="2">
    <source>
        <dbReference type="ARBA" id="ARBA00022801"/>
    </source>
</evidence>
<sequence>MEKVERESERPIRIFIAGDSTAATYSEEAAPMAGLGQFLGSFFSDVYVINKAMCGRSSNSFIEEGRLEEILHAILPGDFLFIQFGHNDQKDFGTKPFTTYPFYLEQYINGAREKGAFPVLLTSVQRRNFDEGCRIVNTLGDYPASMTDLAGKLDVPLIDLWSETKVLYESFGPESSKQLFVWLNPGEHPNYPDGVQDNTHFSQFGAKKVAMLVQRHIKDKALF</sequence>
<dbReference type="Gene3D" id="3.40.50.1110">
    <property type="entry name" value="SGNH hydrolase"/>
    <property type="match status" value="1"/>
</dbReference>
<dbReference type="CDD" id="cd01821">
    <property type="entry name" value="Rhamnogalacturan_acetylesterase_like"/>
    <property type="match status" value="1"/>
</dbReference>
<comment type="caution">
    <text evidence="4">The sequence shown here is derived from an EMBL/GenBank/DDBJ whole genome shotgun (WGS) entry which is preliminary data.</text>
</comment>
<keyword evidence="5" id="KW-1185">Reference proteome</keyword>
<dbReference type="InterPro" id="IPR036514">
    <property type="entry name" value="SGNH_hydro_sf"/>
</dbReference>
<dbReference type="GO" id="GO:0016787">
    <property type="term" value="F:hydrolase activity"/>
    <property type="evidence" value="ECO:0007669"/>
    <property type="project" value="UniProtKB-KW"/>
</dbReference>
<evidence type="ECO:0000256" key="1">
    <source>
        <dbReference type="ARBA" id="ARBA00008668"/>
    </source>
</evidence>
<dbReference type="SUPFAM" id="SSF52266">
    <property type="entry name" value="SGNH hydrolase"/>
    <property type="match status" value="1"/>
</dbReference>
<keyword evidence="2" id="KW-0378">Hydrolase</keyword>
<feature type="domain" description="SGNH hydrolase-type esterase" evidence="3">
    <location>
        <begin position="18"/>
        <end position="175"/>
    </location>
</feature>
<gene>
    <name evidence="4" type="ORF">EV146_103134</name>
</gene>
<dbReference type="AlphaFoldDB" id="A0A4R2BHU0"/>
<evidence type="ECO:0000313" key="4">
    <source>
        <dbReference type="EMBL" id="TCN26611.1"/>
    </source>
</evidence>
<dbReference type="InterPro" id="IPR013830">
    <property type="entry name" value="SGNH_hydro"/>
</dbReference>
<protein>
    <submittedName>
        <fullName evidence="4">Lysophospholipase L1-like esterase</fullName>
    </submittedName>
</protein>
<reference evidence="4 5" key="1">
    <citation type="journal article" date="2015" name="Stand. Genomic Sci.">
        <title>Genomic Encyclopedia of Bacterial and Archaeal Type Strains, Phase III: the genomes of soil and plant-associated and newly described type strains.</title>
        <authorList>
            <person name="Whitman W.B."/>
            <person name="Woyke T."/>
            <person name="Klenk H.P."/>
            <person name="Zhou Y."/>
            <person name="Lilburn T.G."/>
            <person name="Beck B.J."/>
            <person name="De Vos P."/>
            <person name="Vandamme P."/>
            <person name="Eisen J.A."/>
            <person name="Garrity G."/>
            <person name="Hugenholtz P."/>
            <person name="Kyrpides N.C."/>
        </authorList>
    </citation>
    <scope>NUCLEOTIDE SEQUENCE [LARGE SCALE GENOMIC DNA]</scope>
    <source>
        <strain evidence="4 5">CV53</strain>
    </source>
</reference>
<accession>A0A4R2BHU0</accession>
<proteinExistence type="inferred from homology"/>
<dbReference type="PANTHER" id="PTHR43695">
    <property type="entry name" value="PUTATIVE (AFU_ORTHOLOGUE AFUA_2G17250)-RELATED"/>
    <property type="match status" value="1"/>
</dbReference>
<dbReference type="PANTHER" id="PTHR43695:SF1">
    <property type="entry name" value="RHAMNOGALACTURONAN ACETYLESTERASE"/>
    <property type="match status" value="1"/>
</dbReference>
<evidence type="ECO:0000259" key="3">
    <source>
        <dbReference type="Pfam" id="PF13472"/>
    </source>
</evidence>
<dbReference type="Proteomes" id="UP000295689">
    <property type="component" value="Unassembled WGS sequence"/>
</dbReference>
<dbReference type="EMBL" id="SLVV01000003">
    <property type="protein sequence ID" value="TCN26611.1"/>
    <property type="molecule type" value="Genomic_DNA"/>
</dbReference>
<comment type="similarity">
    <text evidence="1">Belongs to the 'GDSL' lipolytic enzyme family.</text>
</comment>
<evidence type="ECO:0000313" key="5">
    <source>
        <dbReference type="Proteomes" id="UP000295689"/>
    </source>
</evidence>
<dbReference type="RefSeq" id="WP_132002995.1">
    <property type="nucleotide sequence ID" value="NZ_JABUHM010000002.1"/>
</dbReference>
<dbReference type="Pfam" id="PF13472">
    <property type="entry name" value="Lipase_GDSL_2"/>
    <property type="match status" value="1"/>
</dbReference>
<name>A0A4R2BHU0_9BACI</name>